<dbReference type="PANTHER" id="PTHR43280">
    <property type="entry name" value="ARAC-FAMILY TRANSCRIPTIONAL REGULATOR"/>
    <property type="match status" value="1"/>
</dbReference>
<protein>
    <submittedName>
        <fullName evidence="5">AraC family transcriptional regulator</fullName>
    </submittedName>
</protein>
<dbReference type="RefSeq" id="WP_046521792.1">
    <property type="nucleotide sequence ID" value="NZ_LAYY01000001.1"/>
</dbReference>
<dbReference type="InterPro" id="IPR018060">
    <property type="entry name" value="HTH_AraC"/>
</dbReference>
<evidence type="ECO:0000313" key="5">
    <source>
        <dbReference type="EMBL" id="KKK39851.1"/>
    </source>
</evidence>
<keyword evidence="2" id="KW-0238">DNA-binding</keyword>
<evidence type="ECO:0000313" key="6">
    <source>
        <dbReference type="Proteomes" id="UP000034166"/>
    </source>
</evidence>
<dbReference type="InterPro" id="IPR014710">
    <property type="entry name" value="RmlC-like_jellyroll"/>
</dbReference>
<dbReference type="SUPFAM" id="SSF46689">
    <property type="entry name" value="Homeodomain-like"/>
    <property type="match status" value="2"/>
</dbReference>
<dbReference type="Proteomes" id="UP000034166">
    <property type="component" value="Unassembled WGS sequence"/>
</dbReference>
<dbReference type="PATRIC" id="fig|1408103.3.peg.158"/>
<gene>
    <name evidence="5" type="ORF">WQ57_00720</name>
</gene>
<dbReference type="PANTHER" id="PTHR43280:SF34">
    <property type="entry name" value="ARAC-FAMILY TRANSCRIPTIONAL REGULATOR"/>
    <property type="match status" value="1"/>
</dbReference>
<evidence type="ECO:0000259" key="4">
    <source>
        <dbReference type="PROSITE" id="PS01124"/>
    </source>
</evidence>
<dbReference type="InterPro" id="IPR009057">
    <property type="entry name" value="Homeodomain-like_sf"/>
</dbReference>
<dbReference type="InterPro" id="IPR003313">
    <property type="entry name" value="AraC-bd"/>
</dbReference>
<dbReference type="AlphaFoldDB" id="A0A0M2T1L7"/>
<dbReference type="InterPro" id="IPR018062">
    <property type="entry name" value="HTH_AraC-typ_CS"/>
</dbReference>
<evidence type="ECO:0000256" key="2">
    <source>
        <dbReference type="ARBA" id="ARBA00023125"/>
    </source>
</evidence>
<dbReference type="Gene3D" id="2.60.120.10">
    <property type="entry name" value="Jelly Rolls"/>
    <property type="match status" value="1"/>
</dbReference>
<dbReference type="GO" id="GO:0003700">
    <property type="term" value="F:DNA-binding transcription factor activity"/>
    <property type="evidence" value="ECO:0007669"/>
    <property type="project" value="InterPro"/>
</dbReference>
<proteinExistence type="predicted"/>
<dbReference type="Pfam" id="PF12833">
    <property type="entry name" value="HTH_18"/>
    <property type="match status" value="1"/>
</dbReference>
<keyword evidence="6" id="KW-1185">Reference proteome</keyword>
<dbReference type="EMBL" id="LAYY01000001">
    <property type="protein sequence ID" value="KKK39851.1"/>
    <property type="molecule type" value="Genomic_DNA"/>
</dbReference>
<dbReference type="SUPFAM" id="SSF51215">
    <property type="entry name" value="Regulatory protein AraC"/>
    <property type="match status" value="1"/>
</dbReference>
<feature type="domain" description="HTH araC/xylS-type" evidence="4">
    <location>
        <begin position="201"/>
        <end position="300"/>
    </location>
</feature>
<evidence type="ECO:0000256" key="1">
    <source>
        <dbReference type="ARBA" id="ARBA00023015"/>
    </source>
</evidence>
<keyword evidence="3" id="KW-0804">Transcription</keyword>
<dbReference type="Pfam" id="PF02311">
    <property type="entry name" value="AraC_binding"/>
    <property type="match status" value="1"/>
</dbReference>
<dbReference type="InterPro" id="IPR037923">
    <property type="entry name" value="HTH-like"/>
</dbReference>
<dbReference type="OrthoDB" id="182534at2"/>
<sequence length="307" mass="35881">MSEQSIFMPVMNQFEIYDFSKHNETYILLEKHNESAQQLFSQFDSLFSLHSHDVMEILVFIDGECEFFCEGKTYTLKKGDVVIVPAYGVHKANVKDLHDYERIILTISPQLLADFSASSPSLHENILSQKTQASYVNHLDNKSFKDILSLLQEITDKIKKGEEHFTFTIHYLLFQVLQVIFNPTSSLSEYSHTEEPDQRLAAILEYIETHLTHPDLSLDTVSNEFHLNKYYFSHYFKKQMYLPFYRYVTLKRLSNAVTMIKQNELSIENIALKCGFTDYSSFYRLFKKEYNLSPKKMQTRDGSSASK</sequence>
<accession>A0A0M2T1L7</accession>
<comment type="caution">
    <text evidence="5">The sequence shown here is derived from an EMBL/GenBank/DDBJ whole genome shotgun (WGS) entry which is preliminary data.</text>
</comment>
<dbReference type="Gene3D" id="1.10.10.60">
    <property type="entry name" value="Homeodomain-like"/>
    <property type="match status" value="2"/>
</dbReference>
<dbReference type="GO" id="GO:0043565">
    <property type="term" value="F:sequence-specific DNA binding"/>
    <property type="evidence" value="ECO:0007669"/>
    <property type="project" value="InterPro"/>
</dbReference>
<organism evidence="5 6">
    <name type="scientific">Mesobacillus campisalis</name>
    <dbReference type="NCBI Taxonomy" id="1408103"/>
    <lineage>
        <taxon>Bacteria</taxon>
        <taxon>Bacillati</taxon>
        <taxon>Bacillota</taxon>
        <taxon>Bacilli</taxon>
        <taxon>Bacillales</taxon>
        <taxon>Bacillaceae</taxon>
        <taxon>Mesobacillus</taxon>
    </lineage>
</organism>
<dbReference type="PROSITE" id="PS01124">
    <property type="entry name" value="HTH_ARAC_FAMILY_2"/>
    <property type="match status" value="1"/>
</dbReference>
<dbReference type="SMART" id="SM00342">
    <property type="entry name" value="HTH_ARAC"/>
    <property type="match status" value="1"/>
</dbReference>
<name>A0A0M2T1L7_9BACI</name>
<dbReference type="PROSITE" id="PS00041">
    <property type="entry name" value="HTH_ARAC_FAMILY_1"/>
    <property type="match status" value="1"/>
</dbReference>
<reference evidence="5 6" key="1">
    <citation type="submission" date="2015-04" db="EMBL/GenBank/DDBJ databases">
        <title>Taxonomic description and genome sequence of Bacillus campisalis sp. nov., a novel member of the genus Bacillus isolated from solar saltern.</title>
        <authorList>
            <person name="Mathan Kumar R."/>
            <person name="Kaur G."/>
            <person name="Kumar A."/>
            <person name="Singh N.K."/>
            <person name="Kaur N."/>
            <person name="Kumar N."/>
            <person name="Mayilraj S."/>
        </authorList>
    </citation>
    <scope>NUCLEOTIDE SEQUENCE [LARGE SCALE GENOMIC DNA]</scope>
    <source>
        <strain evidence="5 6">SA2-6</strain>
    </source>
</reference>
<keyword evidence="1" id="KW-0805">Transcription regulation</keyword>
<evidence type="ECO:0000256" key="3">
    <source>
        <dbReference type="ARBA" id="ARBA00023163"/>
    </source>
</evidence>